<comment type="caution">
    <text evidence="1">The sequence shown here is derived from an EMBL/GenBank/DDBJ whole genome shotgun (WGS) entry which is preliminary data.</text>
</comment>
<dbReference type="PANTHER" id="PTHR35320:SF1">
    <property type="entry name" value="ATP-DEPENDENT CLP PROTEASE ATP-BINDING SUBUNIT"/>
    <property type="match status" value="1"/>
</dbReference>
<reference evidence="1 2" key="1">
    <citation type="submission" date="2020-02" db="EMBL/GenBank/DDBJ databases">
        <title>Draft genome sequence of Haematococcus lacustris strain NIES-144.</title>
        <authorList>
            <person name="Morimoto D."/>
            <person name="Nakagawa S."/>
            <person name="Yoshida T."/>
            <person name="Sawayama S."/>
        </authorList>
    </citation>
    <scope>NUCLEOTIDE SEQUENCE [LARGE SCALE GENOMIC DNA]</scope>
    <source>
        <strain evidence="1 2">NIES-144</strain>
    </source>
</reference>
<sequence>MPASGRLRATTEDVNAAKSLQAAKAAPERVEQAFWPLPVPFLPPGISIEINSQELKGWLDLDTGEVDFSFVSEFGGKAFGGANEALKVASKMTTHALMGKVFHAVGFPLRELDSRAQLVALSSVPETGDKLQNWILQLPTDALSVLNVQMQFVMAPAT</sequence>
<dbReference type="Proteomes" id="UP000485058">
    <property type="component" value="Unassembled WGS sequence"/>
</dbReference>
<accession>A0A699ZAP9</accession>
<evidence type="ECO:0000313" key="2">
    <source>
        <dbReference type="Proteomes" id="UP000485058"/>
    </source>
</evidence>
<dbReference type="AlphaFoldDB" id="A0A699ZAP9"/>
<name>A0A699ZAP9_HAELA</name>
<proteinExistence type="predicted"/>
<dbReference type="PANTHER" id="PTHR35320">
    <property type="entry name" value="ATP-DEPENDENT CLP PROTEASE ATP-BINDING SUBUNIT"/>
    <property type="match status" value="1"/>
</dbReference>
<dbReference type="EMBL" id="BLLF01000922">
    <property type="protein sequence ID" value="GFH15934.1"/>
    <property type="molecule type" value="Genomic_DNA"/>
</dbReference>
<gene>
    <name evidence="1" type="ORF">HaLaN_12263</name>
</gene>
<keyword evidence="2" id="KW-1185">Reference proteome</keyword>
<protein>
    <submittedName>
        <fullName evidence="1">Uncharacterized protein</fullName>
    </submittedName>
</protein>
<evidence type="ECO:0000313" key="1">
    <source>
        <dbReference type="EMBL" id="GFH15934.1"/>
    </source>
</evidence>
<organism evidence="1 2">
    <name type="scientific">Haematococcus lacustris</name>
    <name type="common">Green alga</name>
    <name type="synonym">Haematococcus pluvialis</name>
    <dbReference type="NCBI Taxonomy" id="44745"/>
    <lineage>
        <taxon>Eukaryota</taxon>
        <taxon>Viridiplantae</taxon>
        <taxon>Chlorophyta</taxon>
        <taxon>core chlorophytes</taxon>
        <taxon>Chlorophyceae</taxon>
        <taxon>CS clade</taxon>
        <taxon>Chlamydomonadales</taxon>
        <taxon>Haematococcaceae</taxon>
        <taxon>Haematococcus</taxon>
    </lineage>
</organism>